<reference evidence="2 3" key="1">
    <citation type="journal article" date="2018" name="Front. Plant Sci.">
        <title>Red Clover (Trifolium pratense) and Zigzag Clover (T. medium) - A Picture of Genomic Similarities and Differences.</title>
        <authorList>
            <person name="Dluhosova J."/>
            <person name="Istvanek J."/>
            <person name="Nedelnik J."/>
            <person name="Repkova J."/>
        </authorList>
    </citation>
    <scope>NUCLEOTIDE SEQUENCE [LARGE SCALE GENOMIC DNA]</scope>
    <source>
        <strain evidence="3">cv. 10/8</strain>
        <tissue evidence="2">Leaf</tissue>
    </source>
</reference>
<dbReference type="AlphaFoldDB" id="A0A392RB25"/>
<keyword evidence="1" id="KW-0812">Transmembrane</keyword>
<comment type="caution">
    <text evidence="2">The sequence shown here is derived from an EMBL/GenBank/DDBJ whole genome shotgun (WGS) entry which is preliminary data.</text>
</comment>
<keyword evidence="3" id="KW-1185">Reference proteome</keyword>
<keyword evidence="1" id="KW-1133">Transmembrane helix</keyword>
<dbReference type="Proteomes" id="UP000265520">
    <property type="component" value="Unassembled WGS sequence"/>
</dbReference>
<evidence type="ECO:0000313" key="3">
    <source>
        <dbReference type="Proteomes" id="UP000265520"/>
    </source>
</evidence>
<feature type="non-terminal residue" evidence="2">
    <location>
        <position position="103"/>
    </location>
</feature>
<organism evidence="2 3">
    <name type="scientific">Trifolium medium</name>
    <dbReference type="NCBI Taxonomy" id="97028"/>
    <lineage>
        <taxon>Eukaryota</taxon>
        <taxon>Viridiplantae</taxon>
        <taxon>Streptophyta</taxon>
        <taxon>Embryophyta</taxon>
        <taxon>Tracheophyta</taxon>
        <taxon>Spermatophyta</taxon>
        <taxon>Magnoliopsida</taxon>
        <taxon>eudicotyledons</taxon>
        <taxon>Gunneridae</taxon>
        <taxon>Pentapetalae</taxon>
        <taxon>rosids</taxon>
        <taxon>fabids</taxon>
        <taxon>Fabales</taxon>
        <taxon>Fabaceae</taxon>
        <taxon>Papilionoideae</taxon>
        <taxon>50 kb inversion clade</taxon>
        <taxon>NPAAA clade</taxon>
        <taxon>Hologalegina</taxon>
        <taxon>IRL clade</taxon>
        <taxon>Trifolieae</taxon>
        <taxon>Trifolium</taxon>
    </lineage>
</organism>
<name>A0A392RB25_9FABA</name>
<dbReference type="EMBL" id="LXQA010204530">
    <property type="protein sequence ID" value="MCI33459.1"/>
    <property type="molecule type" value="Genomic_DNA"/>
</dbReference>
<evidence type="ECO:0000256" key="1">
    <source>
        <dbReference type="SAM" id="Phobius"/>
    </source>
</evidence>
<protein>
    <submittedName>
        <fullName evidence="2">Uncharacterized protein</fullName>
    </submittedName>
</protein>
<evidence type="ECO:0000313" key="2">
    <source>
        <dbReference type="EMBL" id="MCI33459.1"/>
    </source>
</evidence>
<proteinExistence type="predicted"/>
<keyword evidence="1" id="KW-0472">Membrane</keyword>
<accession>A0A392RB25</accession>
<feature type="transmembrane region" description="Helical" evidence="1">
    <location>
        <begin position="26"/>
        <end position="43"/>
    </location>
</feature>
<sequence length="103" mass="11280">MNECVILLGYVLASRAKMSALVFWSLGMWVASNVSSFATFPLSTKRCLAPILRARSTPAMQASYLAWLFVAENENFSDISTISPSSLSKIRPAPLPLLLEEPS</sequence>